<feature type="compositionally biased region" description="Low complexity" evidence="3">
    <location>
        <begin position="188"/>
        <end position="211"/>
    </location>
</feature>
<reference evidence="5 6" key="1">
    <citation type="submission" date="2023-05" db="EMBL/GenBank/DDBJ databases">
        <title>A 100% complete, gapless, phased diploid assembly of the Scenedesmus obliquus UTEX 3031 genome.</title>
        <authorList>
            <person name="Biondi T.C."/>
            <person name="Hanschen E.R."/>
            <person name="Kwon T."/>
            <person name="Eng W."/>
            <person name="Kruse C.P.S."/>
            <person name="Koehler S.I."/>
            <person name="Kunde Y."/>
            <person name="Gleasner C.D."/>
            <person name="You Mak K.T."/>
            <person name="Polle J."/>
            <person name="Hovde B.T."/>
            <person name="Starkenburg S.R."/>
        </authorList>
    </citation>
    <scope>NUCLEOTIDE SEQUENCE [LARGE SCALE GENOMIC DNA]</scope>
    <source>
        <strain evidence="5 6">DOE0152z</strain>
    </source>
</reference>
<gene>
    <name evidence="5" type="ORF">OEZ85_014194</name>
</gene>
<dbReference type="InterPro" id="IPR036390">
    <property type="entry name" value="WH_DNA-bd_sf"/>
</dbReference>
<dbReference type="InterPro" id="IPR036388">
    <property type="entry name" value="WH-like_DNA-bd_sf"/>
</dbReference>
<dbReference type="PANTHER" id="PTHR22792:SF132">
    <property type="entry name" value="LA-RELATED PROTEIN 1"/>
    <property type="match status" value="1"/>
</dbReference>
<feature type="compositionally biased region" description="Gly residues" evidence="3">
    <location>
        <begin position="560"/>
        <end position="575"/>
    </location>
</feature>
<proteinExistence type="predicted"/>
<feature type="compositionally biased region" description="Low complexity" evidence="3">
    <location>
        <begin position="143"/>
        <end position="158"/>
    </location>
</feature>
<feature type="domain" description="HTH La-type RNA-binding" evidence="4">
    <location>
        <begin position="373"/>
        <end position="463"/>
    </location>
</feature>
<evidence type="ECO:0000256" key="3">
    <source>
        <dbReference type="SAM" id="MobiDB-lite"/>
    </source>
</evidence>
<accession>A0ABY8UA43</accession>
<feature type="compositionally biased region" description="Low complexity" evidence="3">
    <location>
        <begin position="59"/>
        <end position="80"/>
    </location>
</feature>
<dbReference type="SMART" id="SM00715">
    <property type="entry name" value="LA"/>
    <property type="match status" value="1"/>
</dbReference>
<evidence type="ECO:0000313" key="6">
    <source>
        <dbReference type="Proteomes" id="UP001244341"/>
    </source>
</evidence>
<evidence type="ECO:0000256" key="1">
    <source>
        <dbReference type="ARBA" id="ARBA00022884"/>
    </source>
</evidence>
<feature type="region of interest" description="Disordered" evidence="3">
    <location>
        <begin position="500"/>
        <end position="578"/>
    </location>
</feature>
<feature type="compositionally biased region" description="Acidic residues" evidence="3">
    <location>
        <begin position="427"/>
        <end position="448"/>
    </location>
</feature>
<feature type="compositionally biased region" description="Gly residues" evidence="3">
    <location>
        <begin position="237"/>
        <end position="248"/>
    </location>
</feature>
<feature type="compositionally biased region" description="Gly residues" evidence="3">
    <location>
        <begin position="324"/>
        <end position="338"/>
    </location>
</feature>
<dbReference type="Proteomes" id="UP001244341">
    <property type="component" value="Chromosome 8b"/>
</dbReference>
<feature type="compositionally biased region" description="Low complexity" evidence="3">
    <location>
        <begin position="609"/>
        <end position="625"/>
    </location>
</feature>
<evidence type="ECO:0000259" key="4">
    <source>
        <dbReference type="PROSITE" id="PS50961"/>
    </source>
</evidence>
<name>A0ABY8UA43_TETOB</name>
<feature type="compositionally biased region" description="Basic residues" evidence="3">
    <location>
        <begin position="92"/>
        <end position="105"/>
    </location>
</feature>
<feature type="compositionally biased region" description="Basic and acidic residues" evidence="3">
    <location>
        <begin position="512"/>
        <end position="525"/>
    </location>
</feature>
<feature type="compositionally biased region" description="Low complexity" evidence="3">
    <location>
        <begin position="22"/>
        <end position="37"/>
    </location>
</feature>
<feature type="compositionally biased region" description="Basic and acidic residues" evidence="3">
    <location>
        <begin position="449"/>
        <end position="462"/>
    </location>
</feature>
<feature type="compositionally biased region" description="Low complexity" evidence="3">
    <location>
        <begin position="116"/>
        <end position="135"/>
    </location>
</feature>
<sequence length="860" mass="91513">MSEKKAPVKAEEPKAAKEDNEAPAATVAAKTAETDAAQGQDDASDKPQPPPLRSGWSQVVKGGKVVPVEEAEAQQAAVSKAEGRDRHESHGRSRSSHGSSRHHERSSRGEGRGRGSSHAAGSDGPNSSSRSGNSSRNEDRAAKASNAAAAAQADKAAAPRSTEEAGAEEGTKPAAAKEAPKEPPKPSKPAWNKPAAPAPAAAAAAAPTAEPHTTHWPTLEHAKEAPKKKPAAAGSSSSGGGKEGGSASGGSKERKKGNKVHLAQINPEPYSSSKDREHGQDGHTYGSRGGNGGFNSSSSRGAADRGGRSGGRGSGRGSSSNSYGGRGGGGGRGAGGGAAAVPAGSAAAHTGGYYFLPSGQVMFYPPPAVTPNAVSPDALKESVRRQIEYYFSGENLGRDFFLRGKMDSEGWISLVLIAGFNRGKADGDDEESSDFDEEEEEDLFEMDEDRDKADKAHPGDMTDRDVDKLIVVTSAKKGAKQPLDQQLIDDGLALYQEQLSESRGGKRGGHRGSSDHHDSKFERHGGLHQQQQQQGRPPRGPGGRSHGFYGSSLGKSYSRPGGGGWRSGNQGGGVFGESPPSHHVGWLMGATPPEMNGLYGTSPLFGSAGSAAGSGKRASGLLGSSPRTGFGGPGSHAGSHAGPGSSFALGSSAPLAKFQHPSHALLENHGFKQIVYKKYHKRCLEERAQKGIGQSEEMNTLFRFWCYFLRDNFNDRMYNDFKKYADEDAAAEYMYGMECLFRFYSYGLEKNFRAPLYKDFEALVLKDYQNYGSLYGLEKFWAFHHYSGLPADGSVEVCPVLKGLLEGPFKNLDCFREEQQRRRAALEGPFKNLDCFREEQQRRRTVLEVRGIAFLTRVKC</sequence>
<dbReference type="SUPFAM" id="SSF46785">
    <property type="entry name" value="Winged helix' DNA-binding domain"/>
    <property type="match status" value="1"/>
</dbReference>
<evidence type="ECO:0000313" key="5">
    <source>
        <dbReference type="EMBL" id="WIA17331.1"/>
    </source>
</evidence>
<feature type="compositionally biased region" description="Low complexity" evidence="3">
    <location>
        <begin position="527"/>
        <end position="537"/>
    </location>
</feature>
<keyword evidence="6" id="KW-1185">Reference proteome</keyword>
<feature type="region of interest" description="Disordered" evidence="3">
    <location>
        <begin position="609"/>
        <end position="643"/>
    </location>
</feature>
<feature type="region of interest" description="Disordered" evidence="3">
    <location>
        <begin position="423"/>
        <end position="462"/>
    </location>
</feature>
<dbReference type="Pfam" id="PF05383">
    <property type="entry name" value="La"/>
    <property type="match status" value="1"/>
</dbReference>
<organism evidence="5 6">
    <name type="scientific">Tetradesmus obliquus</name>
    <name type="common">Green alga</name>
    <name type="synonym">Acutodesmus obliquus</name>
    <dbReference type="NCBI Taxonomy" id="3088"/>
    <lineage>
        <taxon>Eukaryota</taxon>
        <taxon>Viridiplantae</taxon>
        <taxon>Chlorophyta</taxon>
        <taxon>core chlorophytes</taxon>
        <taxon>Chlorophyceae</taxon>
        <taxon>CS clade</taxon>
        <taxon>Sphaeropleales</taxon>
        <taxon>Scenedesmaceae</taxon>
        <taxon>Tetradesmus</taxon>
    </lineage>
</organism>
<dbReference type="InterPro" id="IPR045180">
    <property type="entry name" value="La_dom_prot"/>
</dbReference>
<dbReference type="Gene3D" id="1.10.10.10">
    <property type="entry name" value="Winged helix-like DNA-binding domain superfamily/Winged helix DNA-binding domain"/>
    <property type="match status" value="1"/>
</dbReference>
<dbReference type="InterPro" id="IPR006607">
    <property type="entry name" value="DM15"/>
</dbReference>
<feature type="compositionally biased region" description="Basic and acidic residues" evidence="3">
    <location>
        <begin position="81"/>
        <end position="91"/>
    </location>
</feature>
<dbReference type="EMBL" id="CP126215">
    <property type="protein sequence ID" value="WIA17331.1"/>
    <property type="molecule type" value="Genomic_DNA"/>
</dbReference>
<dbReference type="PROSITE" id="PS50961">
    <property type="entry name" value="HTH_LA"/>
    <property type="match status" value="1"/>
</dbReference>
<protein>
    <recommendedName>
        <fullName evidence="4">HTH La-type RNA-binding domain-containing protein</fullName>
    </recommendedName>
</protein>
<feature type="compositionally biased region" description="Basic and acidic residues" evidence="3">
    <location>
        <begin position="218"/>
        <end position="227"/>
    </location>
</feature>
<dbReference type="PANTHER" id="PTHR22792">
    <property type="entry name" value="LUPUS LA PROTEIN-RELATED"/>
    <property type="match status" value="1"/>
</dbReference>
<evidence type="ECO:0000256" key="2">
    <source>
        <dbReference type="PROSITE-ProRule" id="PRU00332"/>
    </source>
</evidence>
<feature type="region of interest" description="Disordered" evidence="3">
    <location>
        <begin position="1"/>
        <end position="343"/>
    </location>
</feature>
<feature type="compositionally biased region" description="Basic and acidic residues" evidence="3">
    <location>
        <begin position="1"/>
        <end position="20"/>
    </location>
</feature>
<keyword evidence="1 2" id="KW-0694">RNA-binding</keyword>
<dbReference type="InterPro" id="IPR006630">
    <property type="entry name" value="La_HTH"/>
</dbReference>
<dbReference type="Pfam" id="PF21071">
    <property type="entry name" value="LARP1_HEAT"/>
    <property type="match status" value="1"/>
</dbReference>
<dbReference type="SMART" id="SM00684">
    <property type="entry name" value="DM15"/>
    <property type="match status" value="3"/>
</dbReference>